<accession>A0A4Z2GB05</accession>
<dbReference type="AlphaFoldDB" id="A0A4Z2GB05"/>
<comment type="caution">
    <text evidence="1">The sequence shown here is derived from an EMBL/GenBank/DDBJ whole genome shotgun (WGS) entry which is preliminary data.</text>
</comment>
<dbReference type="EMBL" id="SRLO01000619">
    <property type="protein sequence ID" value="TNN50380.1"/>
    <property type="molecule type" value="Genomic_DNA"/>
</dbReference>
<sequence length="67" mass="7457">MAFVDVEESLEGKENVSPKQDQCMQVLLLRTAAYSAKSSSHSKSYENNPQRPVKSLLTGVLSRFLRG</sequence>
<proteinExistence type="predicted"/>
<dbReference type="Proteomes" id="UP000314294">
    <property type="component" value="Unassembled WGS sequence"/>
</dbReference>
<evidence type="ECO:0000313" key="2">
    <source>
        <dbReference type="Proteomes" id="UP000314294"/>
    </source>
</evidence>
<reference evidence="1 2" key="1">
    <citation type="submission" date="2019-03" db="EMBL/GenBank/DDBJ databases">
        <title>First draft genome of Liparis tanakae, snailfish: a comprehensive survey of snailfish specific genes.</title>
        <authorList>
            <person name="Kim W."/>
            <person name="Song I."/>
            <person name="Jeong J.-H."/>
            <person name="Kim D."/>
            <person name="Kim S."/>
            <person name="Ryu S."/>
            <person name="Song J.Y."/>
            <person name="Lee S.K."/>
        </authorList>
    </citation>
    <scope>NUCLEOTIDE SEQUENCE [LARGE SCALE GENOMIC DNA]</scope>
    <source>
        <tissue evidence="1">Muscle</tissue>
    </source>
</reference>
<keyword evidence="2" id="KW-1185">Reference proteome</keyword>
<organism evidence="1 2">
    <name type="scientific">Liparis tanakae</name>
    <name type="common">Tanaka's snailfish</name>
    <dbReference type="NCBI Taxonomy" id="230148"/>
    <lineage>
        <taxon>Eukaryota</taxon>
        <taxon>Metazoa</taxon>
        <taxon>Chordata</taxon>
        <taxon>Craniata</taxon>
        <taxon>Vertebrata</taxon>
        <taxon>Euteleostomi</taxon>
        <taxon>Actinopterygii</taxon>
        <taxon>Neopterygii</taxon>
        <taxon>Teleostei</taxon>
        <taxon>Neoteleostei</taxon>
        <taxon>Acanthomorphata</taxon>
        <taxon>Eupercaria</taxon>
        <taxon>Perciformes</taxon>
        <taxon>Cottioidei</taxon>
        <taxon>Cottales</taxon>
        <taxon>Liparidae</taxon>
        <taxon>Liparis</taxon>
    </lineage>
</organism>
<name>A0A4Z2GB05_9TELE</name>
<evidence type="ECO:0000313" key="1">
    <source>
        <dbReference type="EMBL" id="TNN50380.1"/>
    </source>
</evidence>
<gene>
    <name evidence="1" type="ORF">EYF80_039415</name>
</gene>
<protein>
    <submittedName>
        <fullName evidence="1">Uncharacterized protein</fullName>
    </submittedName>
</protein>